<dbReference type="Pfam" id="PF00295">
    <property type="entry name" value="Glyco_hydro_28"/>
    <property type="match status" value="1"/>
</dbReference>
<dbReference type="PANTHER" id="PTHR31339">
    <property type="entry name" value="PECTIN LYASE-RELATED"/>
    <property type="match status" value="1"/>
</dbReference>
<comment type="caution">
    <text evidence="8">The sequence shown here is derived from an EMBL/GenBank/DDBJ whole genome shotgun (WGS) entry which is preliminary data.</text>
</comment>
<evidence type="ECO:0000313" key="9">
    <source>
        <dbReference type="Proteomes" id="UP001372338"/>
    </source>
</evidence>
<gene>
    <name evidence="8" type="ORF">RIF29_39498</name>
</gene>
<keyword evidence="3" id="KW-0964">Secreted</keyword>
<comment type="subcellular location">
    <subcellularLocation>
        <location evidence="1">Secreted</location>
        <location evidence="1">Cell wall</location>
    </subcellularLocation>
</comment>
<proteinExistence type="inferred from homology"/>
<dbReference type="InterPro" id="IPR006626">
    <property type="entry name" value="PbH1"/>
</dbReference>
<dbReference type="InterPro" id="IPR012334">
    <property type="entry name" value="Pectin_lyas_fold"/>
</dbReference>
<evidence type="ECO:0000256" key="2">
    <source>
        <dbReference type="ARBA" id="ARBA00008834"/>
    </source>
</evidence>
<dbReference type="GO" id="GO:0004650">
    <property type="term" value="F:polygalacturonase activity"/>
    <property type="evidence" value="ECO:0007669"/>
    <property type="project" value="InterPro"/>
</dbReference>
<protein>
    <recommendedName>
        <fullName evidence="10">Exo-poly-alpha-D-galacturonosidase</fullName>
    </recommendedName>
</protein>
<reference evidence="8 9" key="1">
    <citation type="submission" date="2024-01" db="EMBL/GenBank/DDBJ databases">
        <title>The genomes of 5 underutilized Papilionoideae crops provide insights into root nodulation and disease resistanc.</title>
        <authorList>
            <person name="Yuan L."/>
        </authorList>
    </citation>
    <scope>NUCLEOTIDE SEQUENCE [LARGE SCALE GENOMIC DNA]</scope>
    <source>
        <strain evidence="8">ZHUSHIDOU_FW_LH</strain>
        <tissue evidence="8">Leaf</tissue>
    </source>
</reference>
<dbReference type="GO" id="GO:0005975">
    <property type="term" value="P:carbohydrate metabolic process"/>
    <property type="evidence" value="ECO:0007669"/>
    <property type="project" value="InterPro"/>
</dbReference>
<evidence type="ECO:0000256" key="3">
    <source>
        <dbReference type="ARBA" id="ARBA00022512"/>
    </source>
</evidence>
<keyword evidence="3" id="KW-0134">Cell wall</keyword>
<dbReference type="SMART" id="SM00710">
    <property type="entry name" value="PbH1"/>
    <property type="match status" value="6"/>
</dbReference>
<dbReference type="AlphaFoldDB" id="A0AAN9E4C1"/>
<accession>A0AAN9E4C1</accession>
<dbReference type="Gene3D" id="2.160.20.10">
    <property type="entry name" value="Single-stranded right-handed beta-helix, Pectin lyase-like"/>
    <property type="match status" value="1"/>
</dbReference>
<evidence type="ECO:0000256" key="7">
    <source>
        <dbReference type="SAM" id="Phobius"/>
    </source>
</evidence>
<keyword evidence="7" id="KW-0812">Transmembrane</keyword>
<keyword evidence="5 6" id="KW-0326">Glycosidase</keyword>
<keyword evidence="7" id="KW-1133">Transmembrane helix</keyword>
<keyword evidence="7" id="KW-0472">Membrane</keyword>
<keyword evidence="9" id="KW-1185">Reference proteome</keyword>
<evidence type="ECO:0000256" key="1">
    <source>
        <dbReference type="ARBA" id="ARBA00004191"/>
    </source>
</evidence>
<evidence type="ECO:0000256" key="5">
    <source>
        <dbReference type="ARBA" id="ARBA00023295"/>
    </source>
</evidence>
<dbReference type="SUPFAM" id="SSF51126">
    <property type="entry name" value="Pectin lyase-like"/>
    <property type="match status" value="1"/>
</dbReference>
<evidence type="ECO:0000256" key="6">
    <source>
        <dbReference type="RuleBase" id="RU361169"/>
    </source>
</evidence>
<dbReference type="InterPro" id="IPR011050">
    <property type="entry name" value="Pectin_lyase_fold/virulence"/>
</dbReference>
<name>A0AAN9E4C1_CROPI</name>
<dbReference type="PANTHER" id="PTHR31339:SF0">
    <property type="entry name" value="PECTIN LYASE-LIKE SUPERFAMILY PROTEIN"/>
    <property type="match status" value="1"/>
</dbReference>
<sequence length="468" mass="52067">MANHPTLFLLFKIIIIVSFILIQSLLATSHPPNPLPLTLSVTDFGATGDGTRYDTVPIQSAINSCPDNLPCHVTFPAPGKYLTGTVFLKSGVVLNVEAGARILGGTRVEDYPAESTRWYVVVAENATEVGIGGGGVVDGQAEKFVVRENERKKVMVSWNETGACLGDECRPRLVGFLDSTNVRVSNVTLYQPAYWCLHIVRSNNISIEDTTIFGDFNIPNNDGIDIEDSNNTVITRCHIDTGDDAVCPKSSTGPVYNLTVTNTWIRSKSSAIKLGSASWFDFKHFVFDNITILDSHRGLAFQIRDGGNVSDIVFSNINISTRYYDPLWWGRGEPIYITSCPRDATSREASISNILFINITANSENGIFLSGSKRGLLRNLRFINMNITYTRFTNYAGGLLDYRPGCQELVKHRTAGMMMEHIEGIEVKNVEMRWSKYEHEQWNNPLEFKSSTVNNISFLNFNSRSKSS</sequence>
<comment type="similarity">
    <text evidence="2 6">Belongs to the glycosyl hydrolase 28 family.</text>
</comment>
<dbReference type="EMBL" id="JAYWIO010000008">
    <property type="protein sequence ID" value="KAK7244673.1"/>
    <property type="molecule type" value="Genomic_DNA"/>
</dbReference>
<evidence type="ECO:0008006" key="10">
    <source>
        <dbReference type="Google" id="ProtNLM"/>
    </source>
</evidence>
<organism evidence="8 9">
    <name type="scientific">Crotalaria pallida</name>
    <name type="common">Smooth rattlebox</name>
    <name type="synonym">Crotalaria striata</name>
    <dbReference type="NCBI Taxonomy" id="3830"/>
    <lineage>
        <taxon>Eukaryota</taxon>
        <taxon>Viridiplantae</taxon>
        <taxon>Streptophyta</taxon>
        <taxon>Embryophyta</taxon>
        <taxon>Tracheophyta</taxon>
        <taxon>Spermatophyta</taxon>
        <taxon>Magnoliopsida</taxon>
        <taxon>eudicotyledons</taxon>
        <taxon>Gunneridae</taxon>
        <taxon>Pentapetalae</taxon>
        <taxon>rosids</taxon>
        <taxon>fabids</taxon>
        <taxon>Fabales</taxon>
        <taxon>Fabaceae</taxon>
        <taxon>Papilionoideae</taxon>
        <taxon>50 kb inversion clade</taxon>
        <taxon>genistoids sensu lato</taxon>
        <taxon>core genistoids</taxon>
        <taxon>Crotalarieae</taxon>
        <taxon>Crotalaria</taxon>
    </lineage>
</organism>
<dbReference type="InterPro" id="IPR051801">
    <property type="entry name" value="GH28_Enzymes"/>
</dbReference>
<evidence type="ECO:0000313" key="8">
    <source>
        <dbReference type="EMBL" id="KAK7244673.1"/>
    </source>
</evidence>
<keyword evidence="4 6" id="KW-0378">Hydrolase</keyword>
<evidence type="ECO:0000256" key="4">
    <source>
        <dbReference type="ARBA" id="ARBA00022801"/>
    </source>
</evidence>
<dbReference type="Proteomes" id="UP001372338">
    <property type="component" value="Unassembled WGS sequence"/>
</dbReference>
<dbReference type="InterPro" id="IPR000743">
    <property type="entry name" value="Glyco_hydro_28"/>
</dbReference>
<feature type="transmembrane region" description="Helical" evidence="7">
    <location>
        <begin position="7"/>
        <end position="26"/>
    </location>
</feature>